<dbReference type="CDD" id="cd02525">
    <property type="entry name" value="Succinoglycan_BP_ExoA"/>
    <property type="match status" value="1"/>
</dbReference>
<feature type="transmembrane region" description="Helical" evidence="2">
    <location>
        <begin position="355"/>
        <end position="377"/>
    </location>
</feature>
<name>A0A399JGU5_9MICC</name>
<sequence length="393" mass="41258">MPSPSLPQPNPEHSHPRGDAAAAPAGASAGVPERPAASPSAQAVPADDAWPAVSYIMPVLNEERDLREAVEAVLTQDYPGEAEIVLSLGPSHDATDRIAAELSAADPRIRTVHNPETNISMGLNLAIKASRHPIIVRVDAHATLSEGYTRAAVETLLRTGAANVGGIMSAKGRTPVQRAIAVGYNSRAGLGGGAYHGHGEAGPAESAYLGVFRRGPLEAVGLFDESIARGEDWELNLRLREAGHLVWFEPSLRVTYWPRASWGALARQFHATGVWRGDLVRRLGTRNSLRYFAPPLLVVLLGLAVIVAVLQLTGVLGGTIGAVASLVYVPVALYVLVLLGAAATTKDAGSPGVRLLVPAVLATMHLCWGGGFLRGVVTKGEGTVDTSRIRTNG</sequence>
<proteinExistence type="predicted"/>
<feature type="compositionally biased region" description="Low complexity" evidence="1">
    <location>
        <begin position="19"/>
        <end position="45"/>
    </location>
</feature>
<feature type="transmembrane region" description="Helical" evidence="2">
    <location>
        <begin position="320"/>
        <end position="343"/>
    </location>
</feature>
<feature type="transmembrane region" description="Helical" evidence="2">
    <location>
        <begin position="291"/>
        <end position="314"/>
    </location>
</feature>
<keyword evidence="2" id="KW-0812">Transmembrane</keyword>
<organism evidence="4 5">
    <name type="scientific">Galactobacter valiniphilus</name>
    <dbReference type="NCBI Taxonomy" id="2676122"/>
    <lineage>
        <taxon>Bacteria</taxon>
        <taxon>Bacillati</taxon>
        <taxon>Actinomycetota</taxon>
        <taxon>Actinomycetes</taxon>
        <taxon>Micrococcales</taxon>
        <taxon>Micrococcaceae</taxon>
        <taxon>Galactobacter</taxon>
    </lineage>
</organism>
<evidence type="ECO:0000256" key="1">
    <source>
        <dbReference type="SAM" id="MobiDB-lite"/>
    </source>
</evidence>
<dbReference type="PANTHER" id="PTHR43685:SF2">
    <property type="entry name" value="GLYCOSYLTRANSFERASE 2-LIKE DOMAIN-CONTAINING PROTEIN"/>
    <property type="match status" value="1"/>
</dbReference>
<feature type="compositionally biased region" description="Pro residues" evidence="1">
    <location>
        <begin position="1"/>
        <end position="10"/>
    </location>
</feature>
<dbReference type="Proteomes" id="UP000265419">
    <property type="component" value="Unassembled WGS sequence"/>
</dbReference>
<protein>
    <submittedName>
        <fullName evidence="4">Glycosyltransferase family 2 protein</fullName>
    </submittedName>
</protein>
<comment type="caution">
    <text evidence="4">The sequence shown here is derived from an EMBL/GenBank/DDBJ whole genome shotgun (WGS) entry which is preliminary data.</text>
</comment>
<gene>
    <name evidence="4" type="ORF">DWB68_02200</name>
</gene>
<dbReference type="GO" id="GO:0016740">
    <property type="term" value="F:transferase activity"/>
    <property type="evidence" value="ECO:0007669"/>
    <property type="project" value="UniProtKB-KW"/>
</dbReference>
<keyword evidence="2" id="KW-0472">Membrane</keyword>
<evidence type="ECO:0000313" key="5">
    <source>
        <dbReference type="Proteomes" id="UP000265419"/>
    </source>
</evidence>
<evidence type="ECO:0000259" key="3">
    <source>
        <dbReference type="Pfam" id="PF00535"/>
    </source>
</evidence>
<evidence type="ECO:0000313" key="4">
    <source>
        <dbReference type="EMBL" id="RII43439.1"/>
    </source>
</evidence>
<dbReference type="SUPFAM" id="SSF53448">
    <property type="entry name" value="Nucleotide-diphospho-sugar transferases"/>
    <property type="match status" value="1"/>
</dbReference>
<reference evidence="4 5" key="1">
    <citation type="submission" date="2018-07" db="EMBL/GenBank/DDBJ databases">
        <title>Arthrobacter sp. nov., isolated from raw cow's milk with high bacterial count.</title>
        <authorList>
            <person name="Hahne J."/>
            <person name="Isele D."/>
            <person name="Lipski A."/>
        </authorList>
    </citation>
    <scope>NUCLEOTIDE SEQUENCE [LARGE SCALE GENOMIC DNA]</scope>
    <source>
        <strain evidence="4 5">JZ R-35</strain>
    </source>
</reference>
<dbReference type="PANTHER" id="PTHR43685">
    <property type="entry name" value="GLYCOSYLTRANSFERASE"/>
    <property type="match status" value="1"/>
</dbReference>
<feature type="domain" description="Glycosyltransferase 2-like" evidence="3">
    <location>
        <begin position="54"/>
        <end position="171"/>
    </location>
</feature>
<evidence type="ECO:0000256" key="2">
    <source>
        <dbReference type="SAM" id="Phobius"/>
    </source>
</evidence>
<feature type="region of interest" description="Disordered" evidence="1">
    <location>
        <begin position="1"/>
        <end position="45"/>
    </location>
</feature>
<dbReference type="AlphaFoldDB" id="A0A399JGU5"/>
<keyword evidence="4" id="KW-0808">Transferase</keyword>
<dbReference type="InterPro" id="IPR001173">
    <property type="entry name" value="Glyco_trans_2-like"/>
</dbReference>
<dbReference type="InterPro" id="IPR029044">
    <property type="entry name" value="Nucleotide-diphossugar_trans"/>
</dbReference>
<dbReference type="InterPro" id="IPR050834">
    <property type="entry name" value="Glycosyltransf_2"/>
</dbReference>
<dbReference type="EMBL" id="QQXK01000003">
    <property type="protein sequence ID" value="RII43439.1"/>
    <property type="molecule type" value="Genomic_DNA"/>
</dbReference>
<accession>A0A399JGU5</accession>
<dbReference type="Gene3D" id="3.90.550.10">
    <property type="entry name" value="Spore Coat Polysaccharide Biosynthesis Protein SpsA, Chain A"/>
    <property type="match status" value="1"/>
</dbReference>
<dbReference type="Pfam" id="PF00535">
    <property type="entry name" value="Glycos_transf_2"/>
    <property type="match status" value="1"/>
</dbReference>
<keyword evidence="5" id="KW-1185">Reference proteome</keyword>
<keyword evidence="2" id="KW-1133">Transmembrane helix</keyword>